<dbReference type="EMBL" id="VSRR010007729">
    <property type="protein sequence ID" value="MPC47430.1"/>
    <property type="molecule type" value="Genomic_DNA"/>
</dbReference>
<evidence type="ECO:0000313" key="2">
    <source>
        <dbReference type="Proteomes" id="UP000324222"/>
    </source>
</evidence>
<keyword evidence="2" id="KW-1185">Reference proteome</keyword>
<proteinExistence type="predicted"/>
<gene>
    <name evidence="1" type="ORF">E2C01_041175</name>
</gene>
<dbReference type="Proteomes" id="UP000324222">
    <property type="component" value="Unassembled WGS sequence"/>
</dbReference>
<organism evidence="1 2">
    <name type="scientific">Portunus trituberculatus</name>
    <name type="common">Swimming crab</name>
    <name type="synonym">Neptunus trituberculatus</name>
    <dbReference type="NCBI Taxonomy" id="210409"/>
    <lineage>
        <taxon>Eukaryota</taxon>
        <taxon>Metazoa</taxon>
        <taxon>Ecdysozoa</taxon>
        <taxon>Arthropoda</taxon>
        <taxon>Crustacea</taxon>
        <taxon>Multicrustacea</taxon>
        <taxon>Malacostraca</taxon>
        <taxon>Eumalacostraca</taxon>
        <taxon>Eucarida</taxon>
        <taxon>Decapoda</taxon>
        <taxon>Pleocyemata</taxon>
        <taxon>Brachyura</taxon>
        <taxon>Eubrachyura</taxon>
        <taxon>Portunoidea</taxon>
        <taxon>Portunidae</taxon>
        <taxon>Portuninae</taxon>
        <taxon>Portunus</taxon>
    </lineage>
</organism>
<comment type="caution">
    <text evidence="1">The sequence shown here is derived from an EMBL/GenBank/DDBJ whole genome shotgun (WGS) entry which is preliminary data.</text>
</comment>
<name>A0A5B7FII8_PORTR</name>
<sequence>MYVPLALRSGPGRLTSPLSAAPSLHSLTATTPQPLRPSQSSRPAHYCLDHALLHGWLAGWGDRSVSDICVNVFGRHQTVLWRRPLRHQDSLNQQLLLQLQSTLRNCYALLEVEFGISVKGKIYCAWCEVVAVW</sequence>
<evidence type="ECO:0000313" key="1">
    <source>
        <dbReference type="EMBL" id="MPC47430.1"/>
    </source>
</evidence>
<protein>
    <submittedName>
        <fullName evidence="1">Uncharacterized protein</fullName>
    </submittedName>
</protein>
<reference evidence="1 2" key="1">
    <citation type="submission" date="2019-05" db="EMBL/GenBank/DDBJ databases">
        <title>Another draft genome of Portunus trituberculatus and its Hox gene families provides insights of decapod evolution.</title>
        <authorList>
            <person name="Jeong J.-H."/>
            <person name="Song I."/>
            <person name="Kim S."/>
            <person name="Choi T."/>
            <person name="Kim D."/>
            <person name="Ryu S."/>
            <person name="Kim W."/>
        </authorList>
    </citation>
    <scope>NUCLEOTIDE SEQUENCE [LARGE SCALE GENOMIC DNA]</scope>
    <source>
        <tissue evidence="1">Muscle</tissue>
    </source>
</reference>
<dbReference type="AlphaFoldDB" id="A0A5B7FII8"/>
<accession>A0A5B7FII8</accession>